<evidence type="ECO:0000313" key="2">
    <source>
        <dbReference type="EMBL" id="QLQ78533.1"/>
    </source>
</evidence>
<dbReference type="OrthoDB" id="4035887at2759"/>
<accession>A0A7H9HML8</accession>
<proteinExistence type="predicted"/>
<organism evidence="2 3">
    <name type="scientific">Torulaspora globosa</name>
    <dbReference type="NCBI Taxonomy" id="48254"/>
    <lineage>
        <taxon>Eukaryota</taxon>
        <taxon>Fungi</taxon>
        <taxon>Dikarya</taxon>
        <taxon>Ascomycota</taxon>
        <taxon>Saccharomycotina</taxon>
        <taxon>Saccharomycetes</taxon>
        <taxon>Saccharomycetales</taxon>
        <taxon>Saccharomycetaceae</taxon>
        <taxon>Torulaspora</taxon>
    </lineage>
</organism>
<dbReference type="AlphaFoldDB" id="A0A7H9HML8"/>
<evidence type="ECO:0000313" key="3">
    <source>
        <dbReference type="Proteomes" id="UP000510647"/>
    </source>
</evidence>
<reference evidence="2 3" key="1">
    <citation type="submission" date="2020-06" db="EMBL/GenBank/DDBJ databases">
        <title>The yeast mating-type switching endonuclease HO is a domesticated member of an unorthodox homing genetic element family.</title>
        <authorList>
            <person name="Coughlan A.Y."/>
            <person name="Lombardi L."/>
            <person name="Braun-Galleani S."/>
            <person name="Martos A.R."/>
            <person name="Galeote V."/>
            <person name="Bigey F."/>
            <person name="Dequin S."/>
            <person name="Byrne K.P."/>
            <person name="Wolfe K.H."/>
        </authorList>
    </citation>
    <scope>NUCLEOTIDE SEQUENCE [LARGE SCALE GENOMIC DNA]</scope>
    <source>
        <strain evidence="2 3">CBS2947</strain>
    </source>
</reference>
<sequence length="453" mass="51924">MFLLAQSMGTTSWLDRRDNISLYPYEVNRRRNNGVNSLNRMAIKKRCSTGIISIETFCEEYSSISGLARKSATAKKSEWAPALNVTVYHEPRSRNKITPISHYEHNMNHSLAARRVNTTQAPIAQEPTPRLRGRRSDYARVVAVERGNVAPNNGDSSGRKEKTPDEAPSKSLAKVECEDSGSDIHELLCDEILSAVNDDIFDVDFTFDNTWADNVSHTTCVNNFSPHNSVQPSRSRETSSNCSQATSSPVSTEQQDHEDDLETRHVSPSKRRISESKTKNSRFQLKLDNLRLKYQSRQEPSGIPNREEECKEVTRMRYWSNTADLRTKLIFECVNRELKHITRCSLNSINSEKTLLSILKRISSERPQHKTRIATPLDEKLTVQPAFGHISRPQSDVQLSDFLQKTLNEKNYDINFREQLAVTLLDQELQSCIIRGRDRSRNLWMQSEKFEFD</sequence>
<name>A0A7H9HML8_9SACH</name>
<evidence type="ECO:0000256" key="1">
    <source>
        <dbReference type="SAM" id="MobiDB-lite"/>
    </source>
</evidence>
<protein>
    <submittedName>
        <fullName evidence="2">Uncharacterized protein</fullName>
    </submittedName>
</protein>
<dbReference type="Proteomes" id="UP000510647">
    <property type="component" value="Chromosome 1"/>
</dbReference>
<feature type="region of interest" description="Disordered" evidence="1">
    <location>
        <begin position="224"/>
        <end position="278"/>
    </location>
</feature>
<feature type="compositionally biased region" description="Polar residues" evidence="1">
    <location>
        <begin position="224"/>
        <end position="253"/>
    </location>
</feature>
<keyword evidence="3" id="KW-1185">Reference proteome</keyword>
<feature type="region of interest" description="Disordered" evidence="1">
    <location>
        <begin position="144"/>
        <end position="177"/>
    </location>
</feature>
<dbReference type="EMBL" id="CP059267">
    <property type="protein sequence ID" value="QLQ78533.1"/>
    <property type="molecule type" value="Genomic_DNA"/>
</dbReference>
<gene>
    <name evidence="2" type="ORF">HG537_0A07800</name>
</gene>
<feature type="compositionally biased region" description="Basic and acidic residues" evidence="1">
    <location>
        <begin position="157"/>
        <end position="177"/>
    </location>
</feature>